<feature type="signal peptide" evidence="17">
    <location>
        <begin position="1"/>
        <end position="31"/>
    </location>
</feature>
<keyword evidence="13 14" id="KW-0998">Cell outer membrane</keyword>
<keyword evidence="4 14" id="KW-1134">Transmembrane beta strand</keyword>
<evidence type="ECO:0000259" key="18">
    <source>
        <dbReference type="Pfam" id="PF00593"/>
    </source>
</evidence>
<dbReference type="CDD" id="cd01347">
    <property type="entry name" value="ligand_gated_channel"/>
    <property type="match status" value="1"/>
</dbReference>
<dbReference type="AlphaFoldDB" id="A0AAV2VIT5"/>
<reference evidence="20 21" key="1">
    <citation type="journal article" date="2013" name="ISME J.">
        <title>Comparative genomics of pathogenic lineages of Vibrio nigripulchritudo identifies virulence-associated traits.</title>
        <authorList>
            <person name="Goudenege D."/>
            <person name="Labreuche Y."/>
            <person name="Krin E."/>
            <person name="Ansquer D."/>
            <person name="Mangenot S."/>
            <person name="Calteau A."/>
            <person name="Medigue C."/>
            <person name="Mazel D."/>
            <person name="Polz M.F."/>
            <person name="Le Roux F."/>
        </authorList>
    </citation>
    <scope>NUCLEOTIDE SEQUENCE [LARGE SCALE GENOMIC DNA]</scope>
    <source>
        <strain evidence="20 21">SOn1</strain>
    </source>
</reference>
<evidence type="ECO:0000256" key="4">
    <source>
        <dbReference type="ARBA" id="ARBA00022452"/>
    </source>
</evidence>
<keyword evidence="7 17" id="KW-0732">Signal</keyword>
<evidence type="ECO:0000256" key="11">
    <source>
        <dbReference type="ARBA" id="ARBA00023136"/>
    </source>
</evidence>
<keyword evidence="12 20" id="KW-0675">Receptor</keyword>
<evidence type="ECO:0000256" key="16">
    <source>
        <dbReference type="RuleBase" id="RU003357"/>
    </source>
</evidence>
<dbReference type="GO" id="GO:0015344">
    <property type="term" value="F:siderophore uptake transmembrane transporter activity"/>
    <property type="evidence" value="ECO:0007669"/>
    <property type="project" value="TreeGrafter"/>
</dbReference>
<dbReference type="Gene3D" id="2.40.170.20">
    <property type="entry name" value="TonB-dependent receptor, beta-barrel domain"/>
    <property type="match status" value="1"/>
</dbReference>
<evidence type="ECO:0000256" key="9">
    <source>
        <dbReference type="ARBA" id="ARBA00023065"/>
    </source>
</evidence>
<evidence type="ECO:0000259" key="19">
    <source>
        <dbReference type="Pfam" id="PF07715"/>
    </source>
</evidence>
<accession>A0AAV2VIT5</accession>
<proteinExistence type="inferred from homology"/>
<feature type="domain" description="TonB-dependent receptor plug" evidence="19">
    <location>
        <begin position="58"/>
        <end position="160"/>
    </location>
</feature>
<dbReference type="InterPro" id="IPR010916">
    <property type="entry name" value="TonB_box_CS"/>
</dbReference>
<keyword evidence="9" id="KW-0406">Ion transport</keyword>
<dbReference type="InterPro" id="IPR000531">
    <property type="entry name" value="Beta-barrel_TonB"/>
</dbReference>
<feature type="domain" description="TonB-dependent receptor-like beta-barrel" evidence="18">
    <location>
        <begin position="238"/>
        <end position="683"/>
    </location>
</feature>
<dbReference type="Pfam" id="PF00593">
    <property type="entry name" value="TonB_dep_Rec_b-barrel"/>
    <property type="match status" value="1"/>
</dbReference>
<evidence type="ECO:0000256" key="2">
    <source>
        <dbReference type="ARBA" id="ARBA00009810"/>
    </source>
</evidence>
<evidence type="ECO:0000256" key="15">
    <source>
        <dbReference type="PROSITE-ProRule" id="PRU10143"/>
    </source>
</evidence>
<keyword evidence="6 14" id="KW-0812">Transmembrane</keyword>
<evidence type="ECO:0000313" key="21">
    <source>
        <dbReference type="Proteomes" id="UP000018211"/>
    </source>
</evidence>
<keyword evidence="5" id="KW-0410">Iron transport</keyword>
<dbReference type="PROSITE" id="PS52016">
    <property type="entry name" value="TONB_DEPENDENT_REC_3"/>
    <property type="match status" value="1"/>
</dbReference>
<comment type="subcellular location">
    <subcellularLocation>
        <location evidence="1 14">Cell outer membrane</location>
        <topology evidence="1 14">Multi-pass membrane protein</topology>
    </subcellularLocation>
</comment>
<keyword evidence="10 15" id="KW-0798">TonB box</keyword>
<keyword evidence="3 14" id="KW-0813">Transport</keyword>
<protein>
    <submittedName>
        <fullName evidence="20">Ferrioxamine B receptor</fullName>
    </submittedName>
</protein>
<name>A0AAV2VIT5_9VIBR</name>
<dbReference type="EMBL" id="CAOF01000013">
    <property type="protein sequence ID" value="CCO44394.1"/>
    <property type="molecule type" value="Genomic_DNA"/>
</dbReference>
<evidence type="ECO:0000256" key="1">
    <source>
        <dbReference type="ARBA" id="ARBA00004571"/>
    </source>
</evidence>
<dbReference type="InterPro" id="IPR010105">
    <property type="entry name" value="TonB_sidphr_rcpt"/>
</dbReference>
<dbReference type="RefSeq" id="WP_022610261.1">
    <property type="nucleotide sequence ID" value="NZ_LK391965.1"/>
</dbReference>
<comment type="similarity">
    <text evidence="2 14 16">Belongs to the TonB-dependent receptor family.</text>
</comment>
<dbReference type="GO" id="GO:0038023">
    <property type="term" value="F:signaling receptor activity"/>
    <property type="evidence" value="ECO:0007669"/>
    <property type="project" value="InterPro"/>
</dbReference>
<feature type="chain" id="PRO_5043674199" evidence="17">
    <location>
        <begin position="32"/>
        <end position="713"/>
    </location>
</feature>
<evidence type="ECO:0000256" key="14">
    <source>
        <dbReference type="PROSITE-ProRule" id="PRU01360"/>
    </source>
</evidence>
<evidence type="ECO:0000256" key="10">
    <source>
        <dbReference type="ARBA" id="ARBA00023077"/>
    </source>
</evidence>
<organism evidence="20 21">
    <name type="scientific">Vibrio nigripulchritudo SOn1</name>
    <dbReference type="NCBI Taxonomy" id="1238450"/>
    <lineage>
        <taxon>Bacteria</taxon>
        <taxon>Pseudomonadati</taxon>
        <taxon>Pseudomonadota</taxon>
        <taxon>Gammaproteobacteria</taxon>
        <taxon>Vibrionales</taxon>
        <taxon>Vibrionaceae</taxon>
        <taxon>Vibrio</taxon>
    </lineage>
</organism>
<dbReference type="PANTHER" id="PTHR32552">
    <property type="entry name" value="FERRICHROME IRON RECEPTOR-RELATED"/>
    <property type="match status" value="1"/>
</dbReference>
<comment type="caution">
    <text evidence="20">The sequence shown here is derived from an EMBL/GenBank/DDBJ whole genome shotgun (WGS) entry which is preliminary data.</text>
</comment>
<evidence type="ECO:0000256" key="7">
    <source>
        <dbReference type="ARBA" id="ARBA00022729"/>
    </source>
</evidence>
<gene>
    <name evidence="20" type="primary">desA</name>
    <name evidence="20" type="ORF">VIBNISOn1_110021</name>
</gene>
<dbReference type="InterPro" id="IPR036942">
    <property type="entry name" value="Beta-barrel_TonB_sf"/>
</dbReference>
<dbReference type="SUPFAM" id="SSF56935">
    <property type="entry name" value="Porins"/>
    <property type="match status" value="1"/>
</dbReference>
<dbReference type="PROSITE" id="PS00430">
    <property type="entry name" value="TONB_DEPENDENT_REC_1"/>
    <property type="match status" value="1"/>
</dbReference>
<dbReference type="NCBIfam" id="TIGR01783">
    <property type="entry name" value="TonB-siderophor"/>
    <property type="match status" value="1"/>
</dbReference>
<evidence type="ECO:0000256" key="17">
    <source>
        <dbReference type="SAM" id="SignalP"/>
    </source>
</evidence>
<keyword evidence="8" id="KW-0408">Iron</keyword>
<feature type="short sequence motif" description="TonB box" evidence="15">
    <location>
        <begin position="38"/>
        <end position="44"/>
    </location>
</feature>
<evidence type="ECO:0000256" key="8">
    <source>
        <dbReference type="ARBA" id="ARBA00023004"/>
    </source>
</evidence>
<evidence type="ECO:0000256" key="12">
    <source>
        <dbReference type="ARBA" id="ARBA00023170"/>
    </source>
</evidence>
<dbReference type="Proteomes" id="UP000018211">
    <property type="component" value="Unassembled WGS sequence"/>
</dbReference>
<evidence type="ECO:0000256" key="6">
    <source>
        <dbReference type="ARBA" id="ARBA00022692"/>
    </source>
</evidence>
<dbReference type="InterPro" id="IPR012910">
    <property type="entry name" value="Plug_dom"/>
</dbReference>
<dbReference type="GO" id="GO:0015891">
    <property type="term" value="P:siderophore transport"/>
    <property type="evidence" value="ECO:0007669"/>
    <property type="project" value="InterPro"/>
</dbReference>
<keyword evidence="11 14" id="KW-0472">Membrane</keyword>
<evidence type="ECO:0000256" key="3">
    <source>
        <dbReference type="ARBA" id="ARBA00022448"/>
    </source>
</evidence>
<evidence type="ECO:0000256" key="13">
    <source>
        <dbReference type="ARBA" id="ARBA00023237"/>
    </source>
</evidence>
<dbReference type="InterPro" id="IPR039426">
    <property type="entry name" value="TonB-dep_rcpt-like"/>
</dbReference>
<evidence type="ECO:0000256" key="5">
    <source>
        <dbReference type="ARBA" id="ARBA00022496"/>
    </source>
</evidence>
<evidence type="ECO:0000313" key="20">
    <source>
        <dbReference type="EMBL" id="CCO44394.1"/>
    </source>
</evidence>
<sequence length="713" mass="78869">MNRTSHNPTLRRSLVALAVAATFSYTPFAMADTEETETIEVFGKTYRNTATKTVLEPEETPQTLNVIESEQLEQRGNKSVMQALRYAPGVSTENKGGAVVLSNWVNIRGFSSSDNYYDGLMMPMLPGWNVQPQIDPVAIERLEIFKGPTSVLYGTMPPGGMVNVIAKAPQLDKSTKVNLATGSNNLMEASIDTTGALADNVAYRLVALGRKSDTQIDHVKEERYVFAPSIDWYVSDKTFINFNLYYQNDPALGHNVTIPLEGITATVPKKKIDRSTYAGDVNYNTLKRDFWLAGYKFNHEFNNNWTFLQNFRYMDTKLYQEGTASGAFDSATGNLARTAYSTDEKSKGLSVDNQLAGFVDVGESQHYLLFGVDYREVTGTAIYEAFGGVPSINLYSPNNNLANPSSFAKTWSQTQDITMKQLGGYFQDQVLWNNWVFIAGGRFDDVRSNTSLTTIIAPKPVATENKASKFSYRVGAMYQFDNGISPFLNFATSFEPNAKQDKDGNFLDPETGEQVEAGLKYASADGLATASAALFDIKKKNVGVRKDGASPYTAIGEVRSRGLELEARTMLSDNLDVIANYTYTDIETTKDNNPANVGQVPVFVPKEAANLWSNYYVNDGAMQGLRVGGGVRYVGEAVLNDTNDRNTGKVAGYTLVDMSLGYDLSQFSDSLQGASANFVANNLFNTEYYTCWNESHCWYGQERTVELNVKFEL</sequence>
<dbReference type="InterPro" id="IPR037066">
    <property type="entry name" value="Plug_dom_sf"/>
</dbReference>
<dbReference type="PANTHER" id="PTHR32552:SF68">
    <property type="entry name" value="FERRICHROME OUTER MEMBRANE TRANSPORTER_PHAGE RECEPTOR"/>
    <property type="match status" value="1"/>
</dbReference>
<dbReference type="Pfam" id="PF07715">
    <property type="entry name" value="Plug"/>
    <property type="match status" value="1"/>
</dbReference>
<dbReference type="Gene3D" id="2.170.130.10">
    <property type="entry name" value="TonB-dependent receptor, plug domain"/>
    <property type="match status" value="1"/>
</dbReference>
<dbReference type="GO" id="GO:0009279">
    <property type="term" value="C:cell outer membrane"/>
    <property type="evidence" value="ECO:0007669"/>
    <property type="project" value="UniProtKB-SubCell"/>
</dbReference>